<dbReference type="Proteomes" id="UP000236654">
    <property type="component" value="Unassembled WGS sequence"/>
</dbReference>
<proteinExistence type="predicted"/>
<accession>A0A2I0R1Y1</accession>
<reference evidence="1 2" key="1">
    <citation type="submission" date="2017-12" db="EMBL/GenBank/DDBJ databases">
        <title>The draft genome sequence of Brumimicrobium saltpan LHR20.</title>
        <authorList>
            <person name="Do Z.-J."/>
            <person name="Luo H.-R."/>
        </authorList>
    </citation>
    <scope>NUCLEOTIDE SEQUENCE [LARGE SCALE GENOMIC DNA]</scope>
    <source>
        <strain evidence="1 2">LHR20</strain>
    </source>
</reference>
<protein>
    <submittedName>
        <fullName evidence="1">Uncharacterized protein</fullName>
    </submittedName>
</protein>
<organism evidence="1 2">
    <name type="scientific">Brumimicrobium salinarum</name>
    <dbReference type="NCBI Taxonomy" id="2058658"/>
    <lineage>
        <taxon>Bacteria</taxon>
        <taxon>Pseudomonadati</taxon>
        <taxon>Bacteroidota</taxon>
        <taxon>Flavobacteriia</taxon>
        <taxon>Flavobacteriales</taxon>
        <taxon>Crocinitomicaceae</taxon>
        <taxon>Brumimicrobium</taxon>
    </lineage>
</organism>
<dbReference type="EMBL" id="PJNI01000009">
    <property type="protein sequence ID" value="PKR80583.1"/>
    <property type="molecule type" value="Genomic_DNA"/>
</dbReference>
<name>A0A2I0R1Y1_9FLAO</name>
<sequence>MDEFAVNYDPQSDISNNQFCFYNTPSTQNYAPNFGPNTAMLLTRNGQKVYHDSKIGSYSTWSYYCSAQFIGSDGNRLDAGVVEMHGYVDPPAFDSATFSPLPQHGDNFYSMKTNIQPGQFPQYFPGEIKWRASGAQWPAFNYTNTVGFPNRSVPQSGDPSISTDYIFQASPVANADSLVLQIFGQRHTITKTISADKSSKRFTSQELKK</sequence>
<gene>
    <name evidence="1" type="ORF">CW751_09420</name>
</gene>
<keyword evidence="2" id="KW-1185">Reference proteome</keyword>
<evidence type="ECO:0000313" key="2">
    <source>
        <dbReference type="Proteomes" id="UP000236654"/>
    </source>
</evidence>
<comment type="caution">
    <text evidence="1">The sequence shown here is derived from an EMBL/GenBank/DDBJ whole genome shotgun (WGS) entry which is preliminary data.</text>
</comment>
<evidence type="ECO:0000313" key="1">
    <source>
        <dbReference type="EMBL" id="PKR80583.1"/>
    </source>
</evidence>
<dbReference type="AlphaFoldDB" id="A0A2I0R1Y1"/>